<protein>
    <submittedName>
        <fullName evidence="2">TrkA family potassium uptake protein</fullName>
    </submittedName>
</protein>
<evidence type="ECO:0000313" key="2">
    <source>
        <dbReference type="EMBL" id="MDA3616468.1"/>
    </source>
</evidence>
<dbReference type="SUPFAM" id="SSF51735">
    <property type="entry name" value="NAD(P)-binding Rossmann-fold domains"/>
    <property type="match status" value="1"/>
</dbReference>
<proteinExistence type="predicted"/>
<gene>
    <name evidence="2" type="ORF">O3P16_16775</name>
</gene>
<dbReference type="Gene3D" id="3.30.70.1450">
    <property type="entry name" value="Regulator of K+ conductance, C-terminal domain"/>
    <property type="match status" value="1"/>
</dbReference>
<dbReference type="SUPFAM" id="SSF116726">
    <property type="entry name" value="TrkA C-terminal domain-like"/>
    <property type="match status" value="1"/>
</dbReference>
<evidence type="ECO:0000313" key="3">
    <source>
        <dbReference type="Proteomes" id="UP001210231"/>
    </source>
</evidence>
<dbReference type="InterPro" id="IPR050721">
    <property type="entry name" value="Trk_Ktr_HKT_K-transport"/>
</dbReference>
<evidence type="ECO:0000259" key="1">
    <source>
        <dbReference type="PROSITE" id="PS51201"/>
    </source>
</evidence>
<dbReference type="Gene3D" id="3.40.50.720">
    <property type="entry name" value="NAD(P)-binding Rossmann-like Domain"/>
    <property type="match status" value="1"/>
</dbReference>
<dbReference type="Proteomes" id="UP001210231">
    <property type="component" value="Unassembled WGS sequence"/>
</dbReference>
<dbReference type="InterPro" id="IPR036721">
    <property type="entry name" value="RCK_C_sf"/>
</dbReference>
<feature type="domain" description="RCK N-terminal" evidence="1">
    <location>
        <begin position="1"/>
        <end position="116"/>
    </location>
</feature>
<reference evidence="2 3" key="1">
    <citation type="submission" date="2022-12" db="EMBL/GenBank/DDBJ databases">
        <title>Chitinophagaceae gen. sp. nov., a new member of the family Chitinophagaceae, isolated from soil in a chemical factory.</title>
        <authorList>
            <person name="Ke Z."/>
        </authorList>
    </citation>
    <scope>NUCLEOTIDE SEQUENCE [LARGE SCALE GENOMIC DNA]</scope>
    <source>
        <strain evidence="2 3">LY-5</strain>
    </source>
</reference>
<dbReference type="EMBL" id="JAQGEF010000031">
    <property type="protein sequence ID" value="MDA3616468.1"/>
    <property type="molecule type" value="Genomic_DNA"/>
</dbReference>
<dbReference type="PROSITE" id="PS51201">
    <property type="entry name" value="RCK_N"/>
    <property type="match status" value="1"/>
</dbReference>
<keyword evidence="3" id="KW-1185">Reference proteome</keyword>
<dbReference type="PANTHER" id="PTHR43833:SF7">
    <property type="entry name" value="KTR SYSTEM POTASSIUM UPTAKE PROTEIN C"/>
    <property type="match status" value="1"/>
</dbReference>
<organism evidence="2 3">
    <name type="scientific">Polluticaenibacter yanchengensis</name>
    <dbReference type="NCBI Taxonomy" id="3014562"/>
    <lineage>
        <taxon>Bacteria</taxon>
        <taxon>Pseudomonadati</taxon>
        <taxon>Bacteroidota</taxon>
        <taxon>Chitinophagia</taxon>
        <taxon>Chitinophagales</taxon>
        <taxon>Chitinophagaceae</taxon>
        <taxon>Polluticaenibacter</taxon>
    </lineage>
</organism>
<name>A0ABT4UQM9_9BACT</name>
<dbReference type="PANTHER" id="PTHR43833">
    <property type="entry name" value="POTASSIUM CHANNEL PROTEIN 2-RELATED-RELATED"/>
    <property type="match status" value="1"/>
</dbReference>
<dbReference type="RefSeq" id="WP_407032797.1">
    <property type="nucleotide sequence ID" value="NZ_JAQGEF010000031.1"/>
</dbReference>
<dbReference type="Pfam" id="PF02254">
    <property type="entry name" value="TrkA_N"/>
    <property type="match status" value="1"/>
</dbReference>
<accession>A0ABT4UQM9</accession>
<dbReference type="InterPro" id="IPR036291">
    <property type="entry name" value="NAD(P)-bd_dom_sf"/>
</dbReference>
<dbReference type="InterPro" id="IPR003148">
    <property type="entry name" value="RCK_N"/>
</dbReference>
<comment type="caution">
    <text evidence="2">The sequence shown here is derived from an EMBL/GenBank/DDBJ whole genome shotgun (WGS) entry which is preliminary data.</text>
</comment>
<sequence>MKIIIIGLGNFGGHLAEKLAQRGNEVIGVDSSIDKVNAMKDKLTHAICLNATDQMALSNLPLKNSDIVMVCIGENEGANIIVTAILKNIGVNRLISRAINPLHESVLQALGVHEIVHPEAETAERWAKKLCLEGVLNSFDLNKNYSIVEVEVPKQYVGKTYEDAAFKERYNVTVLTIIKHSEQSSFLGKNKIVSNVEGAPDPNRIIAADDVLVVFGENNDLQKFVRG</sequence>